<evidence type="ECO:0000313" key="2">
    <source>
        <dbReference type="EMBL" id="POG77924.1"/>
    </source>
</evidence>
<gene>
    <name evidence="2" type="ORF">GLOIN_2v1542647</name>
</gene>
<reference evidence="2 3" key="2">
    <citation type="journal article" date="2018" name="New Phytol.">
        <title>High intraspecific genome diversity in the model arbuscular mycorrhizal symbiont Rhizophagus irregularis.</title>
        <authorList>
            <person name="Chen E.C.H."/>
            <person name="Morin E."/>
            <person name="Beaudet D."/>
            <person name="Noel J."/>
            <person name="Yildirir G."/>
            <person name="Ndikumana S."/>
            <person name="Charron P."/>
            <person name="St-Onge C."/>
            <person name="Giorgi J."/>
            <person name="Kruger M."/>
            <person name="Marton T."/>
            <person name="Ropars J."/>
            <person name="Grigoriev I.V."/>
            <person name="Hainaut M."/>
            <person name="Henrissat B."/>
            <person name="Roux C."/>
            <person name="Martin F."/>
            <person name="Corradi N."/>
        </authorList>
    </citation>
    <scope>NUCLEOTIDE SEQUENCE [LARGE SCALE GENOMIC DNA]</scope>
    <source>
        <strain evidence="2 3">DAOM 197198</strain>
    </source>
</reference>
<evidence type="ECO:0000313" key="3">
    <source>
        <dbReference type="Proteomes" id="UP000018888"/>
    </source>
</evidence>
<keyword evidence="1" id="KW-0812">Transmembrane</keyword>
<organism evidence="2 3">
    <name type="scientific">Rhizophagus irregularis (strain DAOM 181602 / DAOM 197198 / MUCL 43194)</name>
    <name type="common">Arbuscular mycorrhizal fungus</name>
    <name type="synonym">Glomus intraradices</name>
    <dbReference type="NCBI Taxonomy" id="747089"/>
    <lineage>
        <taxon>Eukaryota</taxon>
        <taxon>Fungi</taxon>
        <taxon>Fungi incertae sedis</taxon>
        <taxon>Mucoromycota</taxon>
        <taxon>Glomeromycotina</taxon>
        <taxon>Glomeromycetes</taxon>
        <taxon>Glomerales</taxon>
        <taxon>Glomeraceae</taxon>
        <taxon>Rhizophagus</taxon>
    </lineage>
</organism>
<proteinExistence type="predicted"/>
<dbReference type="EMBL" id="AUPC02000036">
    <property type="protein sequence ID" value="POG77924.1"/>
    <property type="molecule type" value="Genomic_DNA"/>
</dbReference>
<feature type="transmembrane region" description="Helical" evidence="1">
    <location>
        <begin position="26"/>
        <end position="48"/>
    </location>
</feature>
<keyword evidence="1" id="KW-0472">Membrane</keyword>
<comment type="caution">
    <text evidence="2">The sequence shown here is derived from an EMBL/GenBank/DDBJ whole genome shotgun (WGS) entry which is preliminary data.</text>
</comment>
<keyword evidence="1" id="KW-1133">Transmembrane helix</keyword>
<dbReference type="Proteomes" id="UP000018888">
    <property type="component" value="Unassembled WGS sequence"/>
</dbReference>
<reference evidence="2 3" key="1">
    <citation type="journal article" date="2013" name="Proc. Natl. Acad. Sci. U.S.A.">
        <title>Genome of an arbuscular mycorrhizal fungus provides insight into the oldest plant symbiosis.</title>
        <authorList>
            <person name="Tisserant E."/>
            <person name="Malbreil M."/>
            <person name="Kuo A."/>
            <person name="Kohler A."/>
            <person name="Symeonidi A."/>
            <person name="Balestrini R."/>
            <person name="Charron P."/>
            <person name="Duensing N."/>
            <person name="Frei Dit Frey N."/>
            <person name="Gianinazzi-Pearson V."/>
            <person name="Gilbert L.B."/>
            <person name="Handa Y."/>
            <person name="Herr J.R."/>
            <person name="Hijri M."/>
            <person name="Koul R."/>
            <person name="Kawaguchi M."/>
            <person name="Krajinski F."/>
            <person name="Lammers P.J."/>
            <person name="Masclaux F.G."/>
            <person name="Murat C."/>
            <person name="Morin E."/>
            <person name="Ndikumana S."/>
            <person name="Pagni M."/>
            <person name="Petitpierre D."/>
            <person name="Requena N."/>
            <person name="Rosikiewicz P."/>
            <person name="Riley R."/>
            <person name="Saito K."/>
            <person name="San Clemente H."/>
            <person name="Shapiro H."/>
            <person name="van Tuinen D."/>
            <person name="Becard G."/>
            <person name="Bonfante P."/>
            <person name="Paszkowski U."/>
            <person name="Shachar-Hill Y.Y."/>
            <person name="Tuskan G.A."/>
            <person name="Young P.W."/>
            <person name="Sanders I.R."/>
            <person name="Henrissat B."/>
            <person name="Rensing S.A."/>
            <person name="Grigoriev I.V."/>
            <person name="Corradi N."/>
            <person name="Roux C."/>
            <person name="Martin F."/>
        </authorList>
    </citation>
    <scope>NUCLEOTIDE SEQUENCE [LARGE SCALE GENOMIC DNA]</scope>
    <source>
        <strain evidence="2 3">DAOM 197198</strain>
    </source>
</reference>
<protein>
    <submittedName>
        <fullName evidence="2">Uncharacterized protein</fullName>
    </submittedName>
</protein>
<evidence type="ECO:0000256" key="1">
    <source>
        <dbReference type="SAM" id="Phobius"/>
    </source>
</evidence>
<accession>A0A2P4QJW2</accession>
<dbReference type="AlphaFoldDB" id="A0A2P4QJW2"/>
<name>A0A2P4QJW2_RHIID</name>
<sequence>MLNPYFAHIITWVYFNINLSRTKRNVLVYIQMYSFFVFKTSFFCKYLIYLNFRKLNQQVFTK</sequence>
<keyword evidence="3" id="KW-1185">Reference proteome</keyword>